<feature type="compositionally biased region" description="Acidic residues" evidence="4">
    <location>
        <begin position="1"/>
        <end position="20"/>
    </location>
</feature>
<dbReference type="EMBL" id="CAJVCH010164744">
    <property type="protein sequence ID" value="CAG7728522.1"/>
    <property type="molecule type" value="Genomic_DNA"/>
</dbReference>
<dbReference type="AlphaFoldDB" id="A0A8J2P774"/>
<feature type="compositionally biased region" description="Polar residues" evidence="4">
    <location>
        <begin position="1136"/>
        <end position="1148"/>
    </location>
</feature>
<dbReference type="PROSITE" id="PS52035">
    <property type="entry name" value="PEPTIDASE_M14"/>
    <property type="match status" value="1"/>
</dbReference>
<dbReference type="PANTHER" id="PTHR12756">
    <property type="entry name" value="CYTOSOLIC CARBOXYPEPTIDASE"/>
    <property type="match status" value="1"/>
</dbReference>
<comment type="caution">
    <text evidence="6">The sequence shown here is derived from an EMBL/GenBank/DDBJ whole genome shotgun (WGS) entry which is preliminary data.</text>
</comment>
<feature type="compositionally biased region" description="Acidic residues" evidence="4">
    <location>
        <begin position="414"/>
        <end position="432"/>
    </location>
</feature>
<feature type="compositionally biased region" description="Basic and acidic residues" evidence="4">
    <location>
        <begin position="398"/>
        <end position="410"/>
    </location>
</feature>
<dbReference type="InterPro" id="IPR040626">
    <property type="entry name" value="Pepdidase_M14_N"/>
</dbReference>
<evidence type="ECO:0000259" key="5">
    <source>
        <dbReference type="PROSITE" id="PS52035"/>
    </source>
</evidence>
<feature type="region of interest" description="Disordered" evidence="4">
    <location>
        <begin position="398"/>
        <end position="432"/>
    </location>
</feature>
<dbReference type="InterPro" id="IPR000834">
    <property type="entry name" value="Peptidase_M14"/>
</dbReference>
<feature type="compositionally biased region" description="Polar residues" evidence="4">
    <location>
        <begin position="1155"/>
        <end position="1164"/>
    </location>
</feature>
<proteinExistence type="inferred from homology"/>
<accession>A0A8J2P774</accession>
<evidence type="ECO:0000256" key="2">
    <source>
        <dbReference type="ARBA" id="ARBA00005988"/>
    </source>
</evidence>
<evidence type="ECO:0000256" key="4">
    <source>
        <dbReference type="SAM" id="MobiDB-lite"/>
    </source>
</evidence>
<feature type="region of interest" description="Disordered" evidence="4">
    <location>
        <begin position="1"/>
        <end position="40"/>
    </location>
</feature>
<evidence type="ECO:0000313" key="7">
    <source>
        <dbReference type="Proteomes" id="UP000708208"/>
    </source>
</evidence>
<dbReference type="Pfam" id="PF18027">
    <property type="entry name" value="Pepdidase_M14_N"/>
    <property type="match status" value="1"/>
</dbReference>
<organism evidence="6 7">
    <name type="scientific">Allacma fusca</name>
    <dbReference type="NCBI Taxonomy" id="39272"/>
    <lineage>
        <taxon>Eukaryota</taxon>
        <taxon>Metazoa</taxon>
        <taxon>Ecdysozoa</taxon>
        <taxon>Arthropoda</taxon>
        <taxon>Hexapoda</taxon>
        <taxon>Collembola</taxon>
        <taxon>Symphypleona</taxon>
        <taxon>Sminthuridae</taxon>
        <taxon>Allacma</taxon>
    </lineage>
</organism>
<dbReference type="PANTHER" id="PTHR12756:SF11">
    <property type="entry name" value="CYTOSOLIC CARBOXYPEPTIDASE 1"/>
    <property type="match status" value="1"/>
</dbReference>
<reference evidence="6" key="1">
    <citation type="submission" date="2021-06" db="EMBL/GenBank/DDBJ databases">
        <authorList>
            <person name="Hodson N. C."/>
            <person name="Mongue J. A."/>
            <person name="Jaron S. K."/>
        </authorList>
    </citation>
    <scope>NUCLEOTIDE SEQUENCE</scope>
</reference>
<evidence type="ECO:0000256" key="1">
    <source>
        <dbReference type="ARBA" id="ARBA00001947"/>
    </source>
</evidence>
<dbReference type="Pfam" id="PF00246">
    <property type="entry name" value="Peptidase_M14"/>
    <property type="match status" value="1"/>
</dbReference>
<dbReference type="Pfam" id="PF25571">
    <property type="entry name" value="TPR_CCP1_N"/>
    <property type="match status" value="1"/>
</dbReference>
<feature type="region of interest" description="Disordered" evidence="4">
    <location>
        <begin position="1129"/>
        <end position="1164"/>
    </location>
</feature>
<feature type="active site" description="Proton donor/acceptor" evidence="3">
    <location>
        <position position="1058"/>
    </location>
</feature>
<dbReference type="Proteomes" id="UP000708208">
    <property type="component" value="Unassembled WGS sequence"/>
</dbReference>
<comment type="similarity">
    <text evidence="2 3">Belongs to the peptidase M14 family.</text>
</comment>
<keyword evidence="7" id="KW-1185">Reference proteome</keyword>
<gene>
    <name evidence="6" type="ORF">AFUS01_LOCUS17294</name>
</gene>
<dbReference type="OrthoDB" id="10253041at2759"/>
<protein>
    <recommendedName>
        <fullName evidence="5">Peptidase M14 domain-containing protein</fullName>
    </recommendedName>
</protein>
<dbReference type="GO" id="GO:0006508">
    <property type="term" value="P:proteolysis"/>
    <property type="evidence" value="ECO:0007669"/>
    <property type="project" value="InterPro"/>
</dbReference>
<dbReference type="GO" id="GO:0004181">
    <property type="term" value="F:metallocarboxypeptidase activity"/>
    <property type="evidence" value="ECO:0007669"/>
    <property type="project" value="InterPro"/>
</dbReference>
<dbReference type="InterPro" id="IPR050821">
    <property type="entry name" value="Cytosolic_carboxypeptidase"/>
</dbReference>
<feature type="domain" description="Peptidase M14" evidence="5">
    <location>
        <begin position="808"/>
        <end position="1094"/>
    </location>
</feature>
<comment type="cofactor">
    <cofactor evidence="1">
        <name>Zn(2+)</name>
        <dbReference type="ChEBI" id="CHEBI:29105"/>
    </cofactor>
</comment>
<evidence type="ECO:0000313" key="6">
    <source>
        <dbReference type="EMBL" id="CAG7728522.1"/>
    </source>
</evidence>
<name>A0A8J2P774_9HEXA</name>
<sequence>MSEEYLLEETTEVDTLEEEGNTCVLSDNSQEEKEPPLQQPEDWWKNFVRVIEQSSSELKIAQGHDTSPFPDKSLEWAVSVGSQILTYPANDSRKKILNFVANSQDGICNVMKLLEESLNCKSCTWLSHILRECANPRNGSIRLNTVKKLMESEDSLDAIIRMLASLQSLRLSDANSQLKPEFYSASVNLIWLLSAMAEKDANFVMKLRTMSKVKFLHSIMKTYFFGKSHTHYPLLKIFRALARNQRVSVILGKDKIMKLFVRIFNTFNNQPSTKFLLVFDVLNQLTKSQDNCRRFLKAGLLVFVIRAFSYWSLWKGNGLLKLSKKILSIYSHLAAIRAGRKVLVQTDALLNLKKFCETCPNERAFDNVIMKAAGIIYVAYQKDALPFEDIHSPARFDIPKTENSKYDKDSGSSSDEDDPEDLDEVEDSDDGGVELEEQASNLSLRNDLSTNDDLIITDDDQSTVSVKTKSKSKKVSQVTGLSQAKGDCQYSAPVNSTGYPPEVTAERLSNFATFFRELDGHIANQNKDIYSNSLVQHALRNYSEFSSESHSLPKSEMKCFWLTDHPNYGDPKFAEEFRSNYLFMSNRTRSVLPFVKVAYPDLVLCYGTKRIEYINTNADRTCLRSKLLAHISRASQELFRCKVVYDLDALVKQPEKVVVKKNVNKQPKAQPAKGTTNIADHESFVQLSNDDEEVLGSFDGRKEGTPALAFESRFESGNLRKAIQVGEREYDLYLMSDVNSNRHNQWFYFQVSNTQENCPYTFNIMNCIKGNSQFNYGMQPVVFSVGDAVEGKVGWYRSGSNICYFRNGHRNLSAKKKLLTELVKLLKHSQNNKRVLVRYDVLCDSLNHNEVPLLTVTAPNDPSKPIELREVIFLTSRVHPGESNSSWVMHGVLHNLLSGREQMDSILQRYVFKIIPMLNVEGVINGCHRCGLTNEDLNRRWKNPDPVLHPSIFNAKGLIEFSVRVRNKTPVLFCDLHGHSRKKNVFFYGCSRACSWHENDRAKCEDPNVVHLLPEALARRNPAFALSSCNFEVRKGRESTARVCMWREFGIIKSYTLESSYCGCDRGPFKGLSLGIHHLIEVGESLCEAVEEFYNRPVLSISEYSLTSPQNPTNDPSSINLCNLEDPRWRDKTEAPSPSSSETDFGNSETDDEWNQSPLNPIFA</sequence>
<dbReference type="GO" id="GO:0008270">
    <property type="term" value="F:zinc ion binding"/>
    <property type="evidence" value="ECO:0007669"/>
    <property type="project" value="InterPro"/>
</dbReference>
<evidence type="ECO:0000256" key="3">
    <source>
        <dbReference type="PROSITE-ProRule" id="PRU01379"/>
    </source>
</evidence>